<dbReference type="Pfam" id="PF00565">
    <property type="entry name" value="SNase"/>
    <property type="match status" value="1"/>
</dbReference>
<dbReference type="Proteomes" id="UP000185426">
    <property type="component" value="Plasmid unnamed1"/>
</dbReference>
<keyword evidence="1" id="KW-0540">Nuclease</keyword>
<accession>A0A1L6ZPC2</accession>
<evidence type="ECO:0000313" key="5">
    <source>
        <dbReference type="EMBL" id="APT48352.1"/>
    </source>
</evidence>
<gene>
    <name evidence="5" type="ORF">BSA145_21040</name>
</gene>
<reference evidence="5 6" key="1">
    <citation type="submission" date="2016-05" db="EMBL/GenBank/DDBJ databases">
        <title>Complete Genome and Methylome Analysis of Psychrotrophic Bacterial Isolates from Antarctic Lake Untersee.</title>
        <authorList>
            <person name="Fomenkov A."/>
            <person name="Akimov V.N."/>
            <person name="Vasilyeva L.V."/>
            <person name="Andersen D."/>
            <person name="Vincze T."/>
            <person name="Roberts R.J."/>
        </authorList>
    </citation>
    <scope>NUCLEOTIDE SEQUENCE [LARGE SCALE GENOMIC DNA]</scope>
    <source>
        <strain evidence="5 6">U14-5</strain>
        <plasmid evidence="5 6">unnamed1</plasmid>
    </source>
</reference>
<dbReference type="PROSITE" id="PS51257">
    <property type="entry name" value="PROKAR_LIPOPROTEIN"/>
    <property type="match status" value="1"/>
</dbReference>
<dbReference type="InterPro" id="IPR016071">
    <property type="entry name" value="Staphylococal_nuclease_OB-fold"/>
</dbReference>
<dbReference type="CDD" id="cd00175">
    <property type="entry name" value="SNc"/>
    <property type="match status" value="1"/>
</dbReference>
<name>A0A1L6ZPC2_BACIA</name>
<evidence type="ECO:0000313" key="6">
    <source>
        <dbReference type="Proteomes" id="UP000185426"/>
    </source>
</evidence>
<dbReference type="PANTHER" id="PTHR12302">
    <property type="entry name" value="EBNA2 BINDING PROTEIN P100"/>
    <property type="match status" value="1"/>
</dbReference>
<dbReference type="AlphaFoldDB" id="A0A1L6ZPC2"/>
<organism evidence="5 6">
    <name type="scientific">Bacillus safensis</name>
    <dbReference type="NCBI Taxonomy" id="561879"/>
    <lineage>
        <taxon>Bacteria</taxon>
        <taxon>Bacillati</taxon>
        <taxon>Bacillota</taxon>
        <taxon>Bacilli</taxon>
        <taxon>Bacillales</taxon>
        <taxon>Bacillaceae</taxon>
        <taxon>Bacillus</taxon>
    </lineage>
</organism>
<protein>
    <recommendedName>
        <fullName evidence="4">TNase-like domain-containing protein</fullName>
    </recommendedName>
</protein>
<evidence type="ECO:0000256" key="2">
    <source>
        <dbReference type="ARBA" id="ARBA00022759"/>
    </source>
</evidence>
<geneLocation type="plasmid" evidence="5 6">
    <name>unnamed1</name>
</geneLocation>
<dbReference type="Gene3D" id="2.40.50.90">
    <property type="match status" value="1"/>
</dbReference>
<proteinExistence type="predicted"/>
<keyword evidence="2" id="KW-0255">Endonuclease</keyword>
<dbReference type="GO" id="GO:0004519">
    <property type="term" value="F:endonuclease activity"/>
    <property type="evidence" value="ECO:0007669"/>
    <property type="project" value="UniProtKB-KW"/>
</dbReference>
<dbReference type="PROSITE" id="PS50830">
    <property type="entry name" value="TNASE_3"/>
    <property type="match status" value="1"/>
</dbReference>
<evidence type="ECO:0000256" key="1">
    <source>
        <dbReference type="ARBA" id="ARBA00022722"/>
    </source>
</evidence>
<keyword evidence="3" id="KW-0378">Hydrolase</keyword>
<feature type="domain" description="TNase-like" evidence="4">
    <location>
        <begin position="38"/>
        <end position="171"/>
    </location>
</feature>
<dbReference type="SUPFAM" id="SSF50199">
    <property type="entry name" value="Staphylococcal nuclease"/>
    <property type="match status" value="1"/>
</dbReference>
<dbReference type="RefSeq" id="WP_075623778.1">
    <property type="nucleotide sequence ID" value="NZ_CP015608.1"/>
</dbReference>
<dbReference type="PANTHER" id="PTHR12302:SF3">
    <property type="entry name" value="SERINE_THREONINE-PROTEIN KINASE 31"/>
    <property type="match status" value="1"/>
</dbReference>
<evidence type="ECO:0000259" key="4">
    <source>
        <dbReference type="PROSITE" id="PS50830"/>
    </source>
</evidence>
<dbReference type="InterPro" id="IPR035437">
    <property type="entry name" value="SNase_OB-fold_sf"/>
</dbReference>
<keyword evidence="5" id="KW-0614">Plasmid</keyword>
<dbReference type="PROSITE" id="PS01284">
    <property type="entry name" value="TNASE_2"/>
    <property type="match status" value="1"/>
</dbReference>
<dbReference type="SMART" id="SM00318">
    <property type="entry name" value="SNc"/>
    <property type="match status" value="1"/>
</dbReference>
<sequence>MPFKNFMIRGFILVICLLALMSMTACSIVISNKEPQGELQVVKLIRVIDGDTIKIIHNGEQKTVRLLLIDTPETKKPNSCVQPYGKEASERMKELVENGLVEIELEPNQERDKYGRLLAYVYVDGESVQETLLEEGYARLAYIYKDQYIHLKEYKEAERQAKKQKIRIWKEVGYVTPKGFSGCEA</sequence>
<dbReference type="PROSITE" id="PS01123">
    <property type="entry name" value="TNASE_1"/>
    <property type="match status" value="1"/>
</dbReference>
<dbReference type="InterPro" id="IPR002071">
    <property type="entry name" value="Thermonucl_AS"/>
</dbReference>
<dbReference type="GO" id="GO:0003676">
    <property type="term" value="F:nucleic acid binding"/>
    <property type="evidence" value="ECO:0007669"/>
    <property type="project" value="InterPro"/>
</dbReference>
<evidence type="ECO:0000256" key="3">
    <source>
        <dbReference type="ARBA" id="ARBA00022801"/>
    </source>
</evidence>
<dbReference type="EMBL" id="CP015608">
    <property type="protein sequence ID" value="APT48352.1"/>
    <property type="molecule type" value="Genomic_DNA"/>
</dbReference>
<dbReference type="GO" id="GO:0016787">
    <property type="term" value="F:hydrolase activity"/>
    <property type="evidence" value="ECO:0007669"/>
    <property type="project" value="UniProtKB-KW"/>
</dbReference>